<evidence type="ECO:0000256" key="3">
    <source>
        <dbReference type="ARBA" id="ARBA00012744"/>
    </source>
</evidence>
<dbReference type="FunFam" id="2.60.40.10:FF:000495">
    <property type="entry name" value="Periplasmic beta-glucosidase"/>
    <property type="match status" value="1"/>
</dbReference>
<evidence type="ECO:0000256" key="1">
    <source>
        <dbReference type="ARBA" id="ARBA00000448"/>
    </source>
</evidence>
<dbReference type="SMART" id="SM00758">
    <property type="entry name" value="PA14"/>
    <property type="match status" value="1"/>
</dbReference>
<sequence>MPIDFNVDRLLTELTLDEKLSLLAGQDWWHTAAIERLNIPSVRVSDGPNGIRGTRFFACVPSACFPNGTALASTFNEEILESAGELMALEAKHKGAKVILGPTANIQRGPLGGRGFESFSEDPYLSGVATAAVVNGIQKSNEIAATVKHFVCNDMEHERFSSNSIVSERALREIYLEPFRLAVKHAQPKLFMTSYNKLNGIHCSSSKKLLQDILRNDWNSGATVISDWFGITDIVDSIQNGLDIEFPGPTRYRKPEILKNLLMCKTETREGGQFSIEHIDARARKVLELVKYFVEAEQSTDFPTNEDDHNNTFETAQFLRRLGNETIVLLKNETKLLPLDKKDDIVVIGPNAKAKNSSGGGCAALNGYYTISPLEGIANVTQRKTGDIPYTKGCDNHKNLSNLIEQCTNDADPEKKGAEMNFYTQPREVRGKEKPFDSYIIDQSFITLFDYKHEKVDEKKRLFYCTIEGYFIPKEDGDFEFQCQVLGTALFYIDDKLVINNKDDQTAGNFGFGSGTAPKNNIVTLEKGRKYKIFVDYGSGVTSKLSQSIAAGALQIGVNKVIDAEAEIKKAAELASKHDKVILVIGLNGEIESEGYDRDNMQLPRRTNDLVTAVLKANPNTVIVNQSGTPVEFPWLQQATTLLQAYYGGNELGNSIADVVFGDANPSGKLSLSWPLKNEDNPAYLNFKTVMGRVLYGEDIYVGYRFYEKLQRQVAYPFGHGLSYTTFKFNELDVSGDDESLKVELSVANTGKVDGKEVVQVYVARTSPSAVPRPVKELKKFKKVALKAGESAKVELTLSVKDSCSYFDEFHNQWHLEAGKYQVLVGSSSDDIHLIGDFEVKESEFWLGL</sequence>
<dbReference type="Gene3D" id="2.60.120.260">
    <property type="entry name" value="Galactose-binding domain-like"/>
    <property type="match status" value="1"/>
</dbReference>
<dbReference type="GO" id="GO:0009251">
    <property type="term" value="P:glucan catabolic process"/>
    <property type="evidence" value="ECO:0007669"/>
    <property type="project" value="TreeGrafter"/>
</dbReference>
<dbReference type="InterPro" id="IPR026891">
    <property type="entry name" value="Fn3-like"/>
</dbReference>
<dbReference type="PANTHER" id="PTHR42715:SF27">
    <property type="entry name" value="BETA-GLUCOSIDASE-RELATED"/>
    <property type="match status" value="1"/>
</dbReference>
<dbReference type="SUPFAM" id="SSF52279">
    <property type="entry name" value="Beta-D-glucan exohydrolase, C-terminal domain"/>
    <property type="match status" value="1"/>
</dbReference>
<evidence type="ECO:0000256" key="4">
    <source>
        <dbReference type="ARBA" id="ARBA00022801"/>
    </source>
</evidence>
<protein>
    <recommendedName>
        <fullName evidence="3">beta-glucosidase</fullName>
        <ecNumber evidence="3">3.2.1.21</ecNumber>
    </recommendedName>
</protein>
<dbReference type="GO" id="GO:0008422">
    <property type="term" value="F:beta-glucosidase activity"/>
    <property type="evidence" value="ECO:0007669"/>
    <property type="project" value="UniProtKB-EC"/>
</dbReference>
<evidence type="ECO:0000259" key="6">
    <source>
        <dbReference type="PROSITE" id="PS51820"/>
    </source>
</evidence>
<dbReference type="PANTHER" id="PTHR42715">
    <property type="entry name" value="BETA-GLUCOSIDASE"/>
    <property type="match status" value="1"/>
</dbReference>
<feature type="domain" description="PA14" evidence="6">
    <location>
        <begin position="413"/>
        <end position="572"/>
    </location>
</feature>
<proteinExistence type="inferred from homology"/>
<accession>A0A1E5RB07</accession>
<comment type="caution">
    <text evidence="7">The sequence shown here is derived from an EMBL/GenBank/DDBJ whole genome shotgun (WGS) entry which is preliminary data.</text>
</comment>
<dbReference type="InterPro" id="IPR002772">
    <property type="entry name" value="Glyco_hydro_3_C"/>
</dbReference>
<dbReference type="AlphaFoldDB" id="A0A1E5RB07"/>
<evidence type="ECO:0000256" key="5">
    <source>
        <dbReference type="ARBA" id="ARBA00023295"/>
    </source>
</evidence>
<dbReference type="InterPro" id="IPR050288">
    <property type="entry name" value="Cellulose_deg_GH3"/>
</dbReference>
<dbReference type="Pfam" id="PF14310">
    <property type="entry name" value="Fn3-like"/>
    <property type="match status" value="1"/>
</dbReference>
<dbReference type="SMART" id="SM01217">
    <property type="entry name" value="Fn3_like"/>
    <property type="match status" value="1"/>
</dbReference>
<dbReference type="InterPro" id="IPR013783">
    <property type="entry name" value="Ig-like_fold"/>
</dbReference>
<dbReference type="Gene3D" id="3.20.20.300">
    <property type="entry name" value="Glycoside hydrolase, family 3, N-terminal domain"/>
    <property type="match status" value="1"/>
</dbReference>
<dbReference type="PROSITE" id="PS51820">
    <property type="entry name" value="PA14"/>
    <property type="match status" value="1"/>
</dbReference>
<evidence type="ECO:0000313" key="8">
    <source>
        <dbReference type="Proteomes" id="UP000095728"/>
    </source>
</evidence>
<comment type="catalytic activity">
    <reaction evidence="1">
        <text>Hydrolysis of terminal, non-reducing beta-D-glucosyl residues with release of beta-D-glucose.</text>
        <dbReference type="EC" id="3.2.1.21"/>
    </reaction>
</comment>
<dbReference type="Pfam" id="PF07691">
    <property type="entry name" value="PA14"/>
    <property type="match status" value="1"/>
</dbReference>
<dbReference type="Proteomes" id="UP000095728">
    <property type="component" value="Unassembled WGS sequence"/>
</dbReference>
<dbReference type="InterPro" id="IPR017853">
    <property type="entry name" value="GH"/>
</dbReference>
<dbReference type="Gene3D" id="2.60.40.10">
    <property type="entry name" value="Immunoglobulins"/>
    <property type="match status" value="1"/>
</dbReference>
<dbReference type="STRING" id="56408.A0A1E5RB07"/>
<gene>
    <name evidence="7" type="ORF">AWRI3579_g2849</name>
</gene>
<dbReference type="PRINTS" id="PR00133">
    <property type="entry name" value="GLHYDRLASE3"/>
</dbReference>
<dbReference type="OrthoDB" id="47059at2759"/>
<evidence type="ECO:0000256" key="2">
    <source>
        <dbReference type="ARBA" id="ARBA00005336"/>
    </source>
</evidence>
<dbReference type="InterPro" id="IPR037524">
    <property type="entry name" value="PA14/GLEYA"/>
</dbReference>
<dbReference type="Pfam" id="PF00933">
    <property type="entry name" value="Glyco_hydro_3"/>
    <property type="match status" value="1"/>
</dbReference>
<dbReference type="Gene3D" id="3.40.50.1700">
    <property type="entry name" value="Glycoside hydrolase family 3 C-terminal domain"/>
    <property type="match status" value="1"/>
</dbReference>
<evidence type="ECO:0000313" key="7">
    <source>
        <dbReference type="EMBL" id="OEJ83753.1"/>
    </source>
</evidence>
<dbReference type="EMBL" id="LPNM01000008">
    <property type="protein sequence ID" value="OEJ83753.1"/>
    <property type="molecule type" value="Genomic_DNA"/>
</dbReference>
<comment type="similarity">
    <text evidence="2">Belongs to the glycosyl hydrolase 3 family.</text>
</comment>
<name>A0A1E5RB07_9ASCO</name>
<dbReference type="InterPro" id="IPR011658">
    <property type="entry name" value="PA14_dom"/>
</dbReference>
<keyword evidence="8" id="KW-1185">Reference proteome</keyword>
<dbReference type="InterPro" id="IPR001764">
    <property type="entry name" value="Glyco_hydro_3_N"/>
</dbReference>
<organism evidence="7 8">
    <name type="scientific">Hanseniaspora osmophila</name>
    <dbReference type="NCBI Taxonomy" id="56408"/>
    <lineage>
        <taxon>Eukaryota</taxon>
        <taxon>Fungi</taxon>
        <taxon>Dikarya</taxon>
        <taxon>Ascomycota</taxon>
        <taxon>Saccharomycotina</taxon>
        <taxon>Saccharomycetes</taxon>
        <taxon>Saccharomycodales</taxon>
        <taxon>Saccharomycodaceae</taxon>
        <taxon>Hanseniaspora</taxon>
    </lineage>
</organism>
<keyword evidence="5" id="KW-0326">Glycosidase</keyword>
<keyword evidence="4" id="KW-0378">Hydrolase</keyword>
<dbReference type="EC" id="3.2.1.21" evidence="3"/>
<dbReference type="Pfam" id="PF01915">
    <property type="entry name" value="Glyco_hydro_3_C"/>
    <property type="match status" value="1"/>
</dbReference>
<dbReference type="InParanoid" id="A0A1E5RB07"/>
<dbReference type="InterPro" id="IPR036881">
    <property type="entry name" value="Glyco_hydro_3_C_sf"/>
</dbReference>
<dbReference type="InterPro" id="IPR036962">
    <property type="entry name" value="Glyco_hydro_3_N_sf"/>
</dbReference>
<reference evidence="8" key="1">
    <citation type="journal article" date="2016" name="Genome Announc.">
        <title>Genome sequences of three species of Hanseniaspora isolated from spontaneous wine fermentations.</title>
        <authorList>
            <person name="Sternes P.R."/>
            <person name="Lee D."/>
            <person name="Kutyna D.R."/>
            <person name="Borneman A.R."/>
        </authorList>
    </citation>
    <scope>NUCLEOTIDE SEQUENCE [LARGE SCALE GENOMIC DNA]</scope>
    <source>
        <strain evidence="8">AWRI3579</strain>
    </source>
</reference>
<dbReference type="SUPFAM" id="SSF51445">
    <property type="entry name" value="(Trans)glycosidases"/>
    <property type="match status" value="1"/>
</dbReference>